<organism evidence="1 2">
    <name type="scientific">Protopolystoma xenopodis</name>
    <dbReference type="NCBI Taxonomy" id="117903"/>
    <lineage>
        <taxon>Eukaryota</taxon>
        <taxon>Metazoa</taxon>
        <taxon>Spiralia</taxon>
        <taxon>Lophotrochozoa</taxon>
        <taxon>Platyhelminthes</taxon>
        <taxon>Monogenea</taxon>
        <taxon>Polyopisthocotylea</taxon>
        <taxon>Polystomatidea</taxon>
        <taxon>Polystomatidae</taxon>
        <taxon>Protopolystoma</taxon>
    </lineage>
</organism>
<evidence type="ECO:0000313" key="2">
    <source>
        <dbReference type="Proteomes" id="UP000784294"/>
    </source>
</evidence>
<accession>A0A3S5ASR1</accession>
<reference evidence="1" key="1">
    <citation type="submission" date="2018-11" db="EMBL/GenBank/DDBJ databases">
        <authorList>
            <consortium name="Pathogen Informatics"/>
        </authorList>
    </citation>
    <scope>NUCLEOTIDE SEQUENCE</scope>
</reference>
<sequence>MCEFVASRAEEILSCLEILRARKVELAKLIHGLPEGKVCFRADESICSPQMSGRLDRVCASKLACLESESRRVCAGADKG</sequence>
<keyword evidence="2" id="KW-1185">Reference proteome</keyword>
<protein>
    <submittedName>
        <fullName evidence="1">Uncharacterized protein</fullName>
    </submittedName>
</protein>
<comment type="caution">
    <text evidence="1">The sequence shown here is derived from an EMBL/GenBank/DDBJ whole genome shotgun (WGS) entry which is preliminary data.</text>
</comment>
<name>A0A3S5ASR1_9PLAT</name>
<proteinExistence type="predicted"/>
<dbReference type="EMBL" id="CAAALY010066610">
    <property type="protein sequence ID" value="VEL24229.1"/>
    <property type="molecule type" value="Genomic_DNA"/>
</dbReference>
<dbReference type="AlphaFoldDB" id="A0A3S5ASR1"/>
<evidence type="ECO:0000313" key="1">
    <source>
        <dbReference type="EMBL" id="VEL24229.1"/>
    </source>
</evidence>
<dbReference type="Proteomes" id="UP000784294">
    <property type="component" value="Unassembled WGS sequence"/>
</dbReference>
<gene>
    <name evidence="1" type="ORF">PXEA_LOCUS17669</name>
</gene>